<accession>A0AAD3XKZ8</accession>
<comment type="similarity">
    <text evidence="2">Belongs to the MCTP family.</text>
</comment>
<dbReference type="AlphaFoldDB" id="A0AAD3XKZ8"/>
<evidence type="ECO:0000256" key="4">
    <source>
        <dbReference type="ARBA" id="ARBA00022737"/>
    </source>
</evidence>
<dbReference type="PANTHER" id="PTHR31425">
    <property type="entry name" value="PHOSPHORIBOSYLANTHRANILATE TRANSFERASE ISOFORM 1"/>
    <property type="match status" value="1"/>
</dbReference>
<dbReference type="InterPro" id="IPR000008">
    <property type="entry name" value="C2_dom"/>
</dbReference>
<dbReference type="Pfam" id="PF08372">
    <property type="entry name" value="PRT_C"/>
    <property type="match status" value="1"/>
</dbReference>
<comment type="subcellular location">
    <subcellularLocation>
        <location evidence="1">Membrane</location>
        <topology evidence="1">Multi-pass membrane protein</topology>
    </subcellularLocation>
</comment>
<keyword evidence="5" id="KW-0106">Calcium</keyword>
<evidence type="ECO:0000313" key="11">
    <source>
        <dbReference type="EMBL" id="GMH08191.1"/>
    </source>
</evidence>
<feature type="domain" description="C2" evidence="10">
    <location>
        <begin position="198"/>
        <end position="321"/>
    </location>
</feature>
<feature type="domain" description="C2" evidence="10">
    <location>
        <begin position="37"/>
        <end position="158"/>
    </location>
</feature>
<feature type="transmembrane region" description="Helical" evidence="9">
    <location>
        <begin position="624"/>
        <end position="651"/>
    </location>
</feature>
<dbReference type="FunFam" id="2.60.40.150:FF:000119">
    <property type="entry name" value="C2 domain-containing protein"/>
    <property type="match status" value="1"/>
</dbReference>
<dbReference type="InterPro" id="IPR035892">
    <property type="entry name" value="C2_domain_sf"/>
</dbReference>
<keyword evidence="12" id="KW-1185">Reference proteome</keyword>
<feature type="domain" description="C2" evidence="10">
    <location>
        <begin position="359"/>
        <end position="494"/>
    </location>
</feature>
<evidence type="ECO:0000256" key="3">
    <source>
        <dbReference type="ARBA" id="ARBA00022692"/>
    </source>
</evidence>
<reference evidence="11" key="1">
    <citation type="submission" date="2023-05" db="EMBL/GenBank/DDBJ databases">
        <title>Nepenthes gracilis genome sequencing.</title>
        <authorList>
            <person name="Fukushima K."/>
        </authorList>
    </citation>
    <scope>NUCLEOTIDE SEQUENCE</scope>
    <source>
        <strain evidence="11">SING2019-196</strain>
    </source>
</reference>
<evidence type="ECO:0000313" key="12">
    <source>
        <dbReference type="Proteomes" id="UP001279734"/>
    </source>
</evidence>
<sequence>MQPQPSAASQEDYKLKDTTPQLGERWPHGRGHGGGGWIGGERLTSTYDLVEQMYYLYVRVVRAKDLLVNPLTGSCDPYVEVKLGNYKGKTRHFEKKTHPEWNQVFAFAKEKIQSSDLEVFVKDKEMVGRDDYLGKVVFDMHEVPTRVPPDSPLAPQWYRLEDRHGESKFKGEIMLAVWMGTQADEAFPEAWHADAASVHGEGVYNIRSKVYVSPKLWYLRVNVIEAQDVEPLDRSQPPQVFVKVQVGNQILKTKLCPVRTSNPFWNEDLLFVVAEPFEVQLVLTVENKVSSSKDEVVGRTSQPLTIFERRLDHLPVHSRWFNLERFGFGVLEGDRKNERKFSTRVHLRVCLEGGYHVLDESTMYISDQRPTARQLWKQPIGILEVGILSAQGLLPMKNKDGRGTTDAYCVAKFGQKWVRTRTIIDSCSPKWNEQYIWEVYDPCTVITLGVFDNCHLGGNEKPATGGGAPKDLRIGKVRIRLSTLEADKIYSHSYPLLVLQPSGLKKMGELQLAFRFTCLSLASMIYLYARPLLPKLHYIHPFTVNQLDNLRYQAMNIVAVRLARAEPPLRREVVEYILDIDSHMWSMRRSKANFFRIVSLFSGTISMSRWLGEVCQWKNPATTILVHILYFILICYPELILPTIFLYMFLIGMWNYRYRPRHPPHMDIKLSCAEAVHPDELDEEFDTFPTSKPIDVARMRYDRLRSVAGRIQTVVGDIATQGERLQALLSWRDPRATIVFTIFCLIAAVLLYVTPFKLLACLAGVFFFRHPRFRSKLPSVPSNFFKRLPSRADSLL</sequence>
<evidence type="ECO:0000256" key="8">
    <source>
        <dbReference type="SAM" id="MobiDB-lite"/>
    </source>
</evidence>
<proteinExistence type="inferred from homology"/>
<dbReference type="FunFam" id="2.60.40.150:FF:000128">
    <property type="entry name" value="C2 domain-containing protein"/>
    <property type="match status" value="1"/>
</dbReference>
<dbReference type="InterPro" id="IPR047255">
    <property type="entry name" value="C2D_MCTP_PRT_plant"/>
</dbReference>
<dbReference type="InterPro" id="IPR047257">
    <property type="entry name" value="C2B_MCTP_PRT_plant"/>
</dbReference>
<evidence type="ECO:0000256" key="1">
    <source>
        <dbReference type="ARBA" id="ARBA00004141"/>
    </source>
</evidence>
<feature type="transmembrane region" description="Helical" evidence="9">
    <location>
        <begin position="594"/>
        <end position="612"/>
    </location>
</feature>
<feature type="transmembrane region" description="Helical" evidence="9">
    <location>
        <begin position="512"/>
        <end position="529"/>
    </location>
</feature>
<organism evidence="11 12">
    <name type="scientific">Nepenthes gracilis</name>
    <name type="common">Slender pitcher plant</name>
    <dbReference type="NCBI Taxonomy" id="150966"/>
    <lineage>
        <taxon>Eukaryota</taxon>
        <taxon>Viridiplantae</taxon>
        <taxon>Streptophyta</taxon>
        <taxon>Embryophyta</taxon>
        <taxon>Tracheophyta</taxon>
        <taxon>Spermatophyta</taxon>
        <taxon>Magnoliopsida</taxon>
        <taxon>eudicotyledons</taxon>
        <taxon>Gunneridae</taxon>
        <taxon>Pentapetalae</taxon>
        <taxon>Caryophyllales</taxon>
        <taxon>Nepenthaceae</taxon>
        <taxon>Nepenthes</taxon>
    </lineage>
</organism>
<protein>
    <recommendedName>
        <fullName evidence="10">C2 domain-containing protein</fullName>
    </recommendedName>
</protein>
<comment type="caution">
    <text evidence="11">The sequence shown here is derived from an EMBL/GenBank/DDBJ whole genome shotgun (WGS) entry which is preliminary data.</text>
</comment>
<dbReference type="PROSITE" id="PS50004">
    <property type="entry name" value="C2"/>
    <property type="match status" value="3"/>
</dbReference>
<dbReference type="InterPro" id="IPR013583">
    <property type="entry name" value="MCTP_C"/>
</dbReference>
<keyword evidence="7 9" id="KW-0472">Membrane</keyword>
<evidence type="ECO:0000256" key="2">
    <source>
        <dbReference type="ARBA" id="ARBA00007923"/>
    </source>
</evidence>
<dbReference type="GO" id="GO:0016020">
    <property type="term" value="C:membrane"/>
    <property type="evidence" value="ECO:0007669"/>
    <property type="project" value="UniProtKB-SubCell"/>
</dbReference>
<keyword evidence="6 9" id="KW-1133">Transmembrane helix</keyword>
<feature type="transmembrane region" description="Helical" evidence="9">
    <location>
        <begin position="738"/>
        <end position="768"/>
    </location>
</feature>
<dbReference type="Proteomes" id="UP001279734">
    <property type="component" value="Unassembled WGS sequence"/>
</dbReference>
<evidence type="ECO:0000256" key="6">
    <source>
        <dbReference type="ARBA" id="ARBA00022989"/>
    </source>
</evidence>
<dbReference type="SMART" id="SM00239">
    <property type="entry name" value="C2"/>
    <property type="match status" value="3"/>
</dbReference>
<feature type="region of interest" description="Disordered" evidence="8">
    <location>
        <begin position="1"/>
        <end position="37"/>
    </location>
</feature>
<dbReference type="InterPro" id="IPR047259">
    <property type="entry name" value="QUIRKY-like"/>
</dbReference>
<gene>
    <name evidence="11" type="ORF">Nepgr_010031</name>
</gene>
<evidence type="ECO:0000256" key="7">
    <source>
        <dbReference type="ARBA" id="ARBA00023136"/>
    </source>
</evidence>
<dbReference type="CDD" id="cd04019">
    <property type="entry name" value="C2C_MCTP_PRT_plant"/>
    <property type="match status" value="1"/>
</dbReference>
<evidence type="ECO:0000256" key="5">
    <source>
        <dbReference type="ARBA" id="ARBA00022837"/>
    </source>
</evidence>
<dbReference type="SUPFAM" id="SSF49562">
    <property type="entry name" value="C2 domain (Calcium/lipid-binding domain, CaLB)"/>
    <property type="match status" value="3"/>
</dbReference>
<dbReference type="Gene3D" id="2.60.40.150">
    <property type="entry name" value="C2 domain"/>
    <property type="match status" value="3"/>
</dbReference>
<dbReference type="InterPro" id="IPR047258">
    <property type="entry name" value="C2C_MCTP_PRT_plant"/>
</dbReference>
<dbReference type="CDD" id="cd08378">
    <property type="entry name" value="C2B_MCTP_PRT_plant"/>
    <property type="match status" value="1"/>
</dbReference>
<evidence type="ECO:0000256" key="9">
    <source>
        <dbReference type="SAM" id="Phobius"/>
    </source>
</evidence>
<dbReference type="EMBL" id="BSYO01000008">
    <property type="protein sequence ID" value="GMH08191.1"/>
    <property type="molecule type" value="Genomic_DNA"/>
</dbReference>
<dbReference type="CDD" id="cd08379">
    <property type="entry name" value="C2D_MCTP_PRT_plant"/>
    <property type="match status" value="1"/>
</dbReference>
<dbReference type="Pfam" id="PF00168">
    <property type="entry name" value="C2"/>
    <property type="match status" value="3"/>
</dbReference>
<dbReference type="PANTHER" id="PTHR31425:SF37">
    <property type="entry name" value="FT-INTERACTING PROTEIN 1"/>
    <property type="match status" value="1"/>
</dbReference>
<keyword evidence="3 9" id="KW-0812">Transmembrane</keyword>
<name>A0AAD3XKZ8_NEPGR</name>
<evidence type="ECO:0000259" key="10">
    <source>
        <dbReference type="PROSITE" id="PS50004"/>
    </source>
</evidence>
<keyword evidence="4" id="KW-0677">Repeat</keyword>
<dbReference type="FunFam" id="2.60.40.150:FF:000090">
    <property type="entry name" value="C2 domain-containing protein"/>
    <property type="match status" value="1"/>
</dbReference>